<organism evidence="2 3">
    <name type="scientific">Eumeta variegata</name>
    <name type="common">Bagworm moth</name>
    <name type="synonym">Eumeta japonica</name>
    <dbReference type="NCBI Taxonomy" id="151549"/>
    <lineage>
        <taxon>Eukaryota</taxon>
        <taxon>Metazoa</taxon>
        <taxon>Ecdysozoa</taxon>
        <taxon>Arthropoda</taxon>
        <taxon>Hexapoda</taxon>
        <taxon>Insecta</taxon>
        <taxon>Pterygota</taxon>
        <taxon>Neoptera</taxon>
        <taxon>Endopterygota</taxon>
        <taxon>Lepidoptera</taxon>
        <taxon>Glossata</taxon>
        <taxon>Ditrysia</taxon>
        <taxon>Tineoidea</taxon>
        <taxon>Psychidae</taxon>
        <taxon>Oiketicinae</taxon>
        <taxon>Eumeta</taxon>
    </lineage>
</organism>
<feature type="compositionally biased region" description="Low complexity" evidence="1">
    <location>
        <begin position="84"/>
        <end position="98"/>
    </location>
</feature>
<feature type="region of interest" description="Disordered" evidence="1">
    <location>
        <begin position="37"/>
        <end position="98"/>
    </location>
</feature>
<dbReference type="EMBL" id="BGZK01000899">
    <property type="protein sequence ID" value="GBP64501.1"/>
    <property type="molecule type" value="Genomic_DNA"/>
</dbReference>
<comment type="caution">
    <text evidence="2">The sequence shown here is derived from an EMBL/GenBank/DDBJ whole genome shotgun (WGS) entry which is preliminary data.</text>
</comment>
<reference evidence="2 3" key="1">
    <citation type="journal article" date="2019" name="Commun. Biol.">
        <title>The bagworm genome reveals a unique fibroin gene that provides high tensile strength.</title>
        <authorList>
            <person name="Kono N."/>
            <person name="Nakamura H."/>
            <person name="Ohtoshi R."/>
            <person name="Tomita M."/>
            <person name="Numata K."/>
            <person name="Arakawa K."/>
        </authorList>
    </citation>
    <scope>NUCLEOTIDE SEQUENCE [LARGE SCALE GENOMIC DNA]</scope>
</reference>
<accession>A0A4C1XL36</accession>
<keyword evidence="3" id="KW-1185">Reference proteome</keyword>
<evidence type="ECO:0000313" key="3">
    <source>
        <dbReference type="Proteomes" id="UP000299102"/>
    </source>
</evidence>
<gene>
    <name evidence="2" type="ORF">EVAR_49300_1</name>
</gene>
<protein>
    <submittedName>
        <fullName evidence="2">Uncharacterized protein</fullName>
    </submittedName>
</protein>
<dbReference type="AlphaFoldDB" id="A0A4C1XL36"/>
<dbReference type="Proteomes" id="UP000299102">
    <property type="component" value="Unassembled WGS sequence"/>
</dbReference>
<feature type="compositionally biased region" description="Polar residues" evidence="1">
    <location>
        <begin position="64"/>
        <end position="73"/>
    </location>
</feature>
<evidence type="ECO:0000313" key="2">
    <source>
        <dbReference type="EMBL" id="GBP64501.1"/>
    </source>
</evidence>
<sequence>MLDLKFKTALSKAGYGLCTAALRGCCAINDRLIRKNVSRGITSQNEPRGNNNTVHTDRDRNNERLLSTTTHGSLRSCHAHGSVCAGSTSTGCASAANG</sequence>
<name>A0A4C1XL36_EUMVA</name>
<evidence type="ECO:0000256" key="1">
    <source>
        <dbReference type="SAM" id="MobiDB-lite"/>
    </source>
</evidence>
<proteinExistence type="predicted"/>
<feature type="compositionally biased region" description="Polar residues" evidence="1">
    <location>
        <begin position="39"/>
        <end position="54"/>
    </location>
</feature>